<protein>
    <submittedName>
        <fullName evidence="2">Nodule Cysteine-Rich (NCR) secreted peptide</fullName>
    </submittedName>
</protein>
<proteinExistence type="predicted"/>
<evidence type="ECO:0000313" key="2">
    <source>
        <dbReference type="WBParaSite" id="MhA1_Contig13.frz3.gene6"/>
    </source>
</evidence>
<reference evidence="2" key="1">
    <citation type="submission" date="2016-11" db="UniProtKB">
        <authorList>
            <consortium name="WormBaseParasite"/>
        </authorList>
    </citation>
    <scope>IDENTIFICATION</scope>
</reference>
<keyword evidence="1" id="KW-1185">Reference proteome</keyword>
<accession>A0A1I8B2K7</accession>
<dbReference type="AlphaFoldDB" id="A0A1I8B2K7"/>
<name>A0A1I8B2K7_MELHA</name>
<organism evidence="1 2">
    <name type="scientific">Meloidogyne hapla</name>
    <name type="common">Root-knot nematode worm</name>
    <dbReference type="NCBI Taxonomy" id="6305"/>
    <lineage>
        <taxon>Eukaryota</taxon>
        <taxon>Metazoa</taxon>
        <taxon>Ecdysozoa</taxon>
        <taxon>Nematoda</taxon>
        <taxon>Chromadorea</taxon>
        <taxon>Rhabditida</taxon>
        <taxon>Tylenchina</taxon>
        <taxon>Tylenchomorpha</taxon>
        <taxon>Tylenchoidea</taxon>
        <taxon>Meloidogynidae</taxon>
        <taxon>Meloidogyninae</taxon>
        <taxon>Meloidogyne</taxon>
    </lineage>
</organism>
<dbReference type="Proteomes" id="UP000095281">
    <property type="component" value="Unplaced"/>
</dbReference>
<sequence>MQASLACILMVLTIIFIFTLETRQYYVKLDSRKLPSRYPCATLYDRCTDHNYYTPHYECHCSAKSDKYHLYPLHISLLRSECFPNAKGVIKRHDFQWPEFNSEPEYIYYCVSSIEYGDCKEYYRTCNM</sequence>
<dbReference type="WBParaSite" id="MhA1_Contig13.frz3.gene6">
    <property type="protein sequence ID" value="MhA1_Contig13.frz3.gene6"/>
    <property type="gene ID" value="MhA1_Contig13.frz3.gene6"/>
</dbReference>
<evidence type="ECO:0000313" key="1">
    <source>
        <dbReference type="Proteomes" id="UP000095281"/>
    </source>
</evidence>